<dbReference type="FunFam" id="2.40.50.40:FF:000010">
    <property type="entry name" value="Stromal cell-derived factor 1 precursor"/>
    <property type="match status" value="1"/>
</dbReference>
<evidence type="ECO:0000256" key="8">
    <source>
        <dbReference type="ARBA" id="ARBA00023030"/>
    </source>
</evidence>
<comment type="subcellular location">
    <subcellularLocation>
        <location evidence="1">Secreted</location>
    </subcellularLocation>
</comment>
<dbReference type="GO" id="GO:0005615">
    <property type="term" value="C:extracellular space"/>
    <property type="evidence" value="ECO:0007669"/>
    <property type="project" value="UniProtKB-KW"/>
</dbReference>
<evidence type="ECO:0000256" key="12">
    <source>
        <dbReference type="SAM" id="MobiDB-lite"/>
    </source>
</evidence>
<keyword evidence="9" id="KW-1015">Disulfide bond</keyword>
<evidence type="ECO:0000256" key="10">
    <source>
        <dbReference type="ARBA" id="ARBA00033206"/>
    </source>
</evidence>
<evidence type="ECO:0000313" key="16">
    <source>
        <dbReference type="Proteomes" id="UP000322234"/>
    </source>
</evidence>
<dbReference type="GO" id="GO:0006955">
    <property type="term" value="P:immune response"/>
    <property type="evidence" value="ECO:0007669"/>
    <property type="project" value="InterPro"/>
</dbReference>
<proteinExistence type="inferred from homology"/>
<feature type="compositionally biased region" description="Basic residues" evidence="12">
    <location>
        <begin position="176"/>
        <end position="186"/>
    </location>
</feature>
<feature type="region of interest" description="Disordered" evidence="12">
    <location>
        <begin position="174"/>
        <end position="200"/>
    </location>
</feature>
<dbReference type="InterPro" id="IPR036048">
    <property type="entry name" value="Interleukin_8-like_sf"/>
</dbReference>
<dbReference type="GO" id="GO:0008009">
    <property type="term" value="F:chemokine activity"/>
    <property type="evidence" value="ECO:0007669"/>
    <property type="project" value="InterPro"/>
</dbReference>
<dbReference type="Gene3D" id="2.40.50.40">
    <property type="match status" value="1"/>
</dbReference>
<dbReference type="SMART" id="SM00199">
    <property type="entry name" value="SCY"/>
    <property type="match status" value="1"/>
</dbReference>
<sequence>MDAKVFVVLALVLTALCLSDAKPVSLSYRCPCRFFESHVAKANVKHLKILNTPNCSLQIVARLKNNNRQVCIDPKLKWIQEYLDKALNKGRGNWQACFRVCGLPIYLVLPSVPLKASGLPRVAVLSVETSSSGLRDLGQGSTTVTKVSEKVGQTRVSVLPSSHLRNRTVNTAVTQRRCRQLSKRNGRQQPPDEQHHSTHSYLTELRDCVYSSLKLPDGRALQPRQWEGNAANAKGARTASDAEREVCVDAASL</sequence>
<comment type="similarity">
    <text evidence="2">Belongs to the intercrine alpha (chemokine CxC) family.</text>
</comment>
<dbReference type="PRINTS" id="PR00436">
    <property type="entry name" value="INTERLEUKIN8"/>
</dbReference>
<evidence type="ECO:0000256" key="1">
    <source>
        <dbReference type="ARBA" id="ARBA00004613"/>
    </source>
</evidence>
<feature type="signal peptide" evidence="13">
    <location>
        <begin position="1"/>
        <end position="21"/>
    </location>
</feature>
<keyword evidence="6" id="KW-0964">Secreted</keyword>
<evidence type="ECO:0000256" key="3">
    <source>
        <dbReference type="ARBA" id="ARBA00016440"/>
    </source>
</evidence>
<evidence type="ECO:0000256" key="6">
    <source>
        <dbReference type="ARBA" id="ARBA00022525"/>
    </source>
</evidence>
<dbReference type="GO" id="GO:0050921">
    <property type="term" value="P:positive regulation of chemotaxis"/>
    <property type="evidence" value="ECO:0007669"/>
    <property type="project" value="UniProtKB-ARBA"/>
</dbReference>
<evidence type="ECO:0000256" key="9">
    <source>
        <dbReference type="ARBA" id="ARBA00023157"/>
    </source>
</evidence>
<keyword evidence="8" id="KW-0339">Growth factor</keyword>
<evidence type="ECO:0000256" key="5">
    <source>
        <dbReference type="ARBA" id="ARBA00022514"/>
    </source>
</evidence>
<evidence type="ECO:0000256" key="7">
    <source>
        <dbReference type="ARBA" id="ARBA00022729"/>
    </source>
</evidence>
<dbReference type="GO" id="GO:0006952">
    <property type="term" value="P:defense response"/>
    <property type="evidence" value="ECO:0007669"/>
    <property type="project" value="InterPro"/>
</dbReference>
<dbReference type="GO" id="GO:0030335">
    <property type="term" value="P:positive regulation of cell migration"/>
    <property type="evidence" value="ECO:0007669"/>
    <property type="project" value="UniProtKB-ARBA"/>
</dbReference>
<dbReference type="InterPro" id="IPR033899">
    <property type="entry name" value="CXC_Chemokine_domain"/>
</dbReference>
<protein>
    <recommendedName>
        <fullName evidence="3">Stromal cell-derived factor 1</fullName>
    </recommendedName>
    <alternativeName>
        <fullName evidence="10">C-X-C motif chemokine 12</fullName>
    </alternativeName>
</protein>
<dbReference type="PANTHER" id="PTHR12015">
    <property type="entry name" value="SMALL INDUCIBLE CYTOKINE A"/>
    <property type="match status" value="1"/>
</dbReference>
<reference evidence="15" key="1">
    <citation type="submission" date="2019-10" db="EMBL/GenBank/DDBJ databases">
        <title>The sequence and de novo assembly of the wild yak genome.</title>
        <authorList>
            <person name="Liu Y."/>
        </authorList>
    </citation>
    <scope>NUCLEOTIDE SEQUENCE [LARGE SCALE GENOMIC DNA]</scope>
    <source>
        <strain evidence="15">WY2019</strain>
    </source>
</reference>
<dbReference type="CDD" id="cd00273">
    <property type="entry name" value="Chemokine_CXC"/>
    <property type="match status" value="1"/>
</dbReference>
<dbReference type="EMBL" id="VBQZ03000236">
    <property type="protein sequence ID" value="MXQ98363.1"/>
    <property type="molecule type" value="Genomic_DNA"/>
</dbReference>
<feature type="chain" id="PRO_5025527330" description="Stromal cell-derived factor 1" evidence="13">
    <location>
        <begin position="22"/>
        <end position="253"/>
    </location>
</feature>
<dbReference type="GO" id="GO:0008083">
    <property type="term" value="F:growth factor activity"/>
    <property type="evidence" value="ECO:0007669"/>
    <property type="project" value="UniProtKB-KW"/>
</dbReference>
<dbReference type="AlphaFoldDB" id="A0A6B0SHP9"/>
<dbReference type="SUPFAM" id="SSF54117">
    <property type="entry name" value="Interleukin 8-like chemokines"/>
    <property type="match status" value="1"/>
</dbReference>
<name>A0A6B0SHP9_9CETA</name>
<dbReference type="GO" id="GO:0090280">
    <property type="term" value="P:positive regulation of calcium ion import"/>
    <property type="evidence" value="ECO:0007669"/>
    <property type="project" value="UniProtKB-ARBA"/>
</dbReference>
<accession>A0A6B0SHP9</accession>
<feature type="domain" description="Chemokine interleukin-8-like" evidence="14">
    <location>
        <begin position="27"/>
        <end position="86"/>
    </location>
</feature>
<organism evidence="15 16">
    <name type="scientific">Bos mutus</name>
    <name type="common">wild yak</name>
    <dbReference type="NCBI Taxonomy" id="72004"/>
    <lineage>
        <taxon>Eukaryota</taxon>
        <taxon>Metazoa</taxon>
        <taxon>Chordata</taxon>
        <taxon>Craniata</taxon>
        <taxon>Vertebrata</taxon>
        <taxon>Euteleostomi</taxon>
        <taxon>Mammalia</taxon>
        <taxon>Eutheria</taxon>
        <taxon>Laurasiatheria</taxon>
        <taxon>Artiodactyla</taxon>
        <taxon>Ruminantia</taxon>
        <taxon>Pecora</taxon>
        <taxon>Bovidae</taxon>
        <taxon>Bovinae</taxon>
        <taxon>Bos</taxon>
    </lineage>
</organism>
<dbReference type="Pfam" id="PF00048">
    <property type="entry name" value="IL8"/>
    <property type="match status" value="1"/>
</dbReference>
<evidence type="ECO:0000256" key="13">
    <source>
        <dbReference type="SAM" id="SignalP"/>
    </source>
</evidence>
<dbReference type="InterPro" id="IPR001811">
    <property type="entry name" value="Chemokine_IL8-like_dom"/>
</dbReference>
<evidence type="ECO:0000313" key="15">
    <source>
        <dbReference type="EMBL" id="MXQ98363.1"/>
    </source>
</evidence>
<evidence type="ECO:0000256" key="11">
    <source>
        <dbReference type="ARBA" id="ARBA00063419"/>
    </source>
</evidence>
<keyword evidence="5" id="KW-0202">Cytokine</keyword>
<dbReference type="PANTHER" id="PTHR12015:SF193">
    <property type="entry name" value="STROMAL CELL-DERIVED FACTOR 1"/>
    <property type="match status" value="1"/>
</dbReference>
<evidence type="ECO:0000259" key="14">
    <source>
        <dbReference type="SMART" id="SM00199"/>
    </source>
</evidence>
<comment type="caution">
    <text evidence="15">The sequence shown here is derived from an EMBL/GenBank/DDBJ whole genome shotgun (WGS) entry which is preliminary data.</text>
</comment>
<dbReference type="InterPro" id="IPR039809">
    <property type="entry name" value="Chemokine_b/g/d"/>
</dbReference>
<gene>
    <name evidence="15" type="ORF">E5288_WYG013310</name>
</gene>
<dbReference type="Proteomes" id="UP000322234">
    <property type="component" value="Unassembled WGS sequence"/>
</dbReference>
<evidence type="ECO:0000256" key="4">
    <source>
        <dbReference type="ARBA" id="ARBA00022500"/>
    </source>
</evidence>
<evidence type="ECO:0000256" key="2">
    <source>
        <dbReference type="ARBA" id="ARBA00010665"/>
    </source>
</evidence>
<keyword evidence="7 13" id="KW-0732">Signal</keyword>
<keyword evidence="16" id="KW-1185">Reference proteome</keyword>
<comment type="subunit">
    <text evidence="11">Monomer or homodimer; in equilibrium. Dimer formation is induced by non acidic pH and the presence of multivalent anions, and by binding to CXCR4 or heparin. Monomeric form is required for full chemotactic activity and resistance to ischemia/reperfusion injury, whereas the dimeric form acts as a partial agonist of CXCR4, stimulating Ca2+ mobilization but with no chemotactic activity and instead acts as a selective antagonist that blocks chemotaxis induced by the monomeric form. Interacts with the N-terminus of ACKR3. Interacts with integrin subunit ITGB3 (via the allosteric site (site 2)). Interacts with TNFAIP6 (via Link domain).</text>
</comment>
<keyword evidence="4" id="KW-0145">Chemotaxis</keyword>